<accession>A0A923SPC1</accession>
<dbReference type="PANTHER" id="PTHR43406:SF1">
    <property type="entry name" value="TRYPTOPHAN SYNTHASE ALPHA CHAIN, CHLOROPLASTIC"/>
    <property type="match status" value="1"/>
</dbReference>
<comment type="caution">
    <text evidence="11">The sequence shown here is derived from an EMBL/GenBank/DDBJ whole genome shotgun (WGS) entry which is preliminary data.</text>
</comment>
<evidence type="ECO:0000313" key="11">
    <source>
        <dbReference type="EMBL" id="MBC6678220.1"/>
    </source>
</evidence>
<dbReference type="PANTHER" id="PTHR43406">
    <property type="entry name" value="TRYPTOPHAN SYNTHASE, ALPHA CHAIN"/>
    <property type="match status" value="1"/>
</dbReference>
<comment type="pathway">
    <text evidence="2 9">Amino-acid biosynthesis; L-tryptophan biosynthesis; L-tryptophan from chorismate: step 5/5.</text>
</comment>
<evidence type="ECO:0000256" key="4">
    <source>
        <dbReference type="ARBA" id="ARBA00022605"/>
    </source>
</evidence>
<keyword evidence="5 9" id="KW-0822">Tryptophan biosynthesis</keyword>
<dbReference type="FunFam" id="3.20.20.70:FF:000037">
    <property type="entry name" value="Tryptophan synthase alpha chain"/>
    <property type="match status" value="1"/>
</dbReference>
<evidence type="ECO:0000256" key="1">
    <source>
        <dbReference type="ARBA" id="ARBA00003365"/>
    </source>
</evidence>
<feature type="active site" description="Proton acceptor" evidence="9">
    <location>
        <position position="55"/>
    </location>
</feature>
<comment type="similarity">
    <text evidence="9 10">Belongs to the TrpA family.</text>
</comment>
<keyword evidence="7 9" id="KW-0456">Lyase</keyword>
<dbReference type="RefSeq" id="WP_187301424.1">
    <property type="nucleotide sequence ID" value="NZ_JACRYT010000001.1"/>
</dbReference>
<dbReference type="GO" id="GO:0004834">
    <property type="term" value="F:tryptophan synthase activity"/>
    <property type="evidence" value="ECO:0007669"/>
    <property type="project" value="UniProtKB-UniRule"/>
</dbReference>
<sequence>MSNIKAAFENGKAFIPFITCGDPDLETTAAAVRAAVENGADLIELGIPFSDPTAEGPVIQGANLRALQGGVTTDDIFQLVRELRRDVKIPLVFMTYANVVFSYGADRFIRICGEIGIDGLILPDLPYEEKEEFLPDCHKYGVDLISLIAPTSEDRTAKIAREAEGFLYIVSSMGVTGTRTEIKTDLASILSIVRQNTDIPCAIGFGISTPQQAKAMAALSDGAIVGSAIIKLLEKYGKDAPPYIGEYVREMKGALRETCSEI</sequence>
<comment type="function">
    <text evidence="1 9">The alpha subunit is responsible for the aldol cleavage of indoleglycerol phosphate to indole and glyceraldehyde 3-phosphate.</text>
</comment>
<dbReference type="InterPro" id="IPR011060">
    <property type="entry name" value="RibuloseP-bd_barrel"/>
</dbReference>
<dbReference type="Gene3D" id="3.20.20.70">
    <property type="entry name" value="Aldolase class I"/>
    <property type="match status" value="1"/>
</dbReference>
<evidence type="ECO:0000256" key="9">
    <source>
        <dbReference type="HAMAP-Rule" id="MF_00131"/>
    </source>
</evidence>
<evidence type="ECO:0000256" key="6">
    <source>
        <dbReference type="ARBA" id="ARBA00023141"/>
    </source>
</evidence>
<feature type="active site" description="Proton acceptor" evidence="9">
    <location>
        <position position="44"/>
    </location>
</feature>
<evidence type="ECO:0000256" key="2">
    <source>
        <dbReference type="ARBA" id="ARBA00004733"/>
    </source>
</evidence>
<evidence type="ECO:0000256" key="8">
    <source>
        <dbReference type="ARBA" id="ARBA00049047"/>
    </source>
</evidence>
<dbReference type="EMBL" id="JACRYT010000001">
    <property type="protein sequence ID" value="MBC6678220.1"/>
    <property type="molecule type" value="Genomic_DNA"/>
</dbReference>
<proteinExistence type="inferred from homology"/>
<dbReference type="CDD" id="cd04724">
    <property type="entry name" value="Tryptophan_synthase_alpha"/>
    <property type="match status" value="1"/>
</dbReference>
<reference evidence="11" key="1">
    <citation type="submission" date="2020-08" db="EMBL/GenBank/DDBJ databases">
        <title>Genome public.</title>
        <authorList>
            <person name="Liu C."/>
            <person name="Sun Q."/>
        </authorList>
    </citation>
    <scope>NUCLEOTIDE SEQUENCE</scope>
    <source>
        <strain evidence="11">BX12</strain>
    </source>
</reference>
<evidence type="ECO:0000256" key="7">
    <source>
        <dbReference type="ARBA" id="ARBA00023239"/>
    </source>
</evidence>
<dbReference type="NCBIfam" id="TIGR00262">
    <property type="entry name" value="trpA"/>
    <property type="match status" value="1"/>
</dbReference>
<dbReference type="GO" id="GO:0005829">
    <property type="term" value="C:cytosol"/>
    <property type="evidence" value="ECO:0007669"/>
    <property type="project" value="TreeGrafter"/>
</dbReference>
<evidence type="ECO:0000313" key="12">
    <source>
        <dbReference type="Proteomes" id="UP000602647"/>
    </source>
</evidence>
<organism evidence="11 12">
    <name type="scientific">Zhenpiania hominis</name>
    <dbReference type="NCBI Taxonomy" id="2763644"/>
    <lineage>
        <taxon>Bacteria</taxon>
        <taxon>Bacillati</taxon>
        <taxon>Bacillota</taxon>
        <taxon>Clostridia</taxon>
        <taxon>Peptostreptococcales</taxon>
        <taxon>Anaerovoracaceae</taxon>
        <taxon>Zhenpiania</taxon>
    </lineage>
</organism>
<dbReference type="InterPro" id="IPR013785">
    <property type="entry name" value="Aldolase_TIM"/>
</dbReference>
<dbReference type="Pfam" id="PF00290">
    <property type="entry name" value="Trp_syntA"/>
    <property type="match status" value="1"/>
</dbReference>
<name>A0A923SPC1_9FIRM</name>
<keyword evidence="12" id="KW-1185">Reference proteome</keyword>
<evidence type="ECO:0000256" key="5">
    <source>
        <dbReference type="ARBA" id="ARBA00022822"/>
    </source>
</evidence>
<dbReference type="EC" id="4.2.1.20" evidence="9"/>
<dbReference type="Proteomes" id="UP000602647">
    <property type="component" value="Unassembled WGS sequence"/>
</dbReference>
<evidence type="ECO:0000256" key="3">
    <source>
        <dbReference type="ARBA" id="ARBA00011270"/>
    </source>
</evidence>
<comment type="catalytic activity">
    <reaction evidence="8 9">
        <text>(1S,2R)-1-C-(indol-3-yl)glycerol 3-phosphate + L-serine = D-glyceraldehyde 3-phosphate + L-tryptophan + H2O</text>
        <dbReference type="Rhea" id="RHEA:10532"/>
        <dbReference type="ChEBI" id="CHEBI:15377"/>
        <dbReference type="ChEBI" id="CHEBI:33384"/>
        <dbReference type="ChEBI" id="CHEBI:57912"/>
        <dbReference type="ChEBI" id="CHEBI:58866"/>
        <dbReference type="ChEBI" id="CHEBI:59776"/>
        <dbReference type="EC" id="4.2.1.20"/>
    </reaction>
</comment>
<keyword evidence="6 9" id="KW-0057">Aromatic amino acid biosynthesis</keyword>
<keyword evidence="4 9" id="KW-0028">Amino-acid biosynthesis</keyword>
<comment type="subunit">
    <text evidence="3 9">Tetramer of two alpha and two beta chains.</text>
</comment>
<evidence type="ECO:0000256" key="10">
    <source>
        <dbReference type="RuleBase" id="RU003662"/>
    </source>
</evidence>
<dbReference type="AlphaFoldDB" id="A0A923SPC1"/>
<dbReference type="InterPro" id="IPR002028">
    <property type="entry name" value="Trp_synthase_suA"/>
</dbReference>
<dbReference type="SUPFAM" id="SSF51366">
    <property type="entry name" value="Ribulose-phoshate binding barrel"/>
    <property type="match status" value="1"/>
</dbReference>
<dbReference type="HAMAP" id="MF_00131">
    <property type="entry name" value="Trp_synth_alpha"/>
    <property type="match status" value="1"/>
</dbReference>
<protein>
    <recommendedName>
        <fullName evidence="9">Tryptophan synthase alpha chain</fullName>
        <ecNumber evidence="9">4.2.1.20</ecNumber>
    </recommendedName>
</protein>
<gene>
    <name evidence="9" type="primary">trpA</name>
    <name evidence="11" type="ORF">H9L42_00040</name>
</gene>